<reference evidence="1 2" key="1">
    <citation type="submission" date="2024-02" db="EMBL/GenBank/DDBJ databases">
        <title>High-quality chromosome-scale genome assembly of Pensacola bahiagrass (Paspalum notatum Flugge var. saurae).</title>
        <authorList>
            <person name="Vega J.M."/>
            <person name="Podio M."/>
            <person name="Orjuela J."/>
            <person name="Siena L.A."/>
            <person name="Pessino S.C."/>
            <person name="Combes M.C."/>
            <person name="Mariac C."/>
            <person name="Albertini E."/>
            <person name="Pupilli F."/>
            <person name="Ortiz J.P.A."/>
            <person name="Leblanc O."/>
        </authorList>
    </citation>
    <scope>NUCLEOTIDE SEQUENCE [LARGE SCALE GENOMIC DNA]</scope>
    <source>
        <strain evidence="1">R1</strain>
        <tissue evidence="1">Leaf</tissue>
    </source>
</reference>
<dbReference type="AlphaFoldDB" id="A0AAQ3PS79"/>
<keyword evidence="2" id="KW-1185">Reference proteome</keyword>
<proteinExistence type="predicted"/>
<evidence type="ECO:0000313" key="1">
    <source>
        <dbReference type="EMBL" id="WVZ52086.1"/>
    </source>
</evidence>
<sequence>YIHLNWIGPPTNASHGKCTRRCCITLKKPEVTQFCYQFPQLIIKIAMEHYCDQETSRFATTSISVSNLSASDNMELVAYSPFHLN</sequence>
<organism evidence="1 2">
    <name type="scientific">Paspalum notatum var. saurae</name>
    <dbReference type="NCBI Taxonomy" id="547442"/>
    <lineage>
        <taxon>Eukaryota</taxon>
        <taxon>Viridiplantae</taxon>
        <taxon>Streptophyta</taxon>
        <taxon>Embryophyta</taxon>
        <taxon>Tracheophyta</taxon>
        <taxon>Spermatophyta</taxon>
        <taxon>Magnoliopsida</taxon>
        <taxon>Liliopsida</taxon>
        <taxon>Poales</taxon>
        <taxon>Poaceae</taxon>
        <taxon>PACMAD clade</taxon>
        <taxon>Panicoideae</taxon>
        <taxon>Andropogonodae</taxon>
        <taxon>Paspaleae</taxon>
        <taxon>Paspalinae</taxon>
        <taxon>Paspalum</taxon>
    </lineage>
</organism>
<dbReference type="Proteomes" id="UP001341281">
    <property type="component" value="Chromosome 01"/>
</dbReference>
<evidence type="ECO:0000313" key="2">
    <source>
        <dbReference type="Proteomes" id="UP001341281"/>
    </source>
</evidence>
<name>A0AAQ3PS79_PASNO</name>
<protein>
    <submittedName>
        <fullName evidence="1">Uncharacterized protein</fullName>
    </submittedName>
</protein>
<gene>
    <name evidence="1" type="ORF">U9M48_003179</name>
</gene>
<feature type="non-terminal residue" evidence="1">
    <location>
        <position position="1"/>
    </location>
</feature>
<accession>A0AAQ3PS79</accession>
<dbReference type="EMBL" id="CP144745">
    <property type="protein sequence ID" value="WVZ52086.1"/>
    <property type="molecule type" value="Genomic_DNA"/>
</dbReference>